<keyword evidence="9" id="KW-0479">Metal-binding</keyword>
<keyword evidence="15" id="KW-1015">Disulfide bond</keyword>
<evidence type="ECO:0000256" key="5">
    <source>
        <dbReference type="ARBA" id="ARBA00012644"/>
    </source>
</evidence>
<dbReference type="PROSITE" id="PS50231">
    <property type="entry name" value="RICIN_B_LECTIN"/>
    <property type="match status" value="1"/>
</dbReference>
<evidence type="ECO:0000256" key="11">
    <source>
        <dbReference type="ARBA" id="ARBA00022968"/>
    </source>
</evidence>
<evidence type="ECO:0000256" key="2">
    <source>
        <dbReference type="ARBA" id="ARBA00004323"/>
    </source>
</evidence>
<evidence type="ECO:0000256" key="1">
    <source>
        <dbReference type="ARBA" id="ARBA00001936"/>
    </source>
</evidence>
<evidence type="ECO:0000256" key="7">
    <source>
        <dbReference type="ARBA" id="ARBA00022679"/>
    </source>
</evidence>
<dbReference type="PANTHER" id="PTHR11675">
    <property type="entry name" value="N-ACETYLGALACTOSAMINYLTRANSFERASE"/>
    <property type="match status" value="1"/>
</dbReference>
<comment type="similarity">
    <text evidence="4">Belongs to the glycosyltransferase 2 family. GalNAc-T subfamily.</text>
</comment>
<keyword evidence="16" id="KW-0325">Glycoprotein</keyword>
<comment type="catalytic activity">
    <reaction evidence="18">
        <text>L-threonyl-[protein] + UDP-N-acetyl-alpha-D-galactosamine = a 3-O-[N-acetyl-alpha-D-galactosaminyl]-L-threonyl-[protein] + UDP + H(+)</text>
        <dbReference type="Rhea" id="RHEA:52424"/>
        <dbReference type="Rhea" id="RHEA-COMP:11060"/>
        <dbReference type="Rhea" id="RHEA-COMP:11689"/>
        <dbReference type="ChEBI" id="CHEBI:15378"/>
        <dbReference type="ChEBI" id="CHEBI:30013"/>
        <dbReference type="ChEBI" id="CHEBI:58223"/>
        <dbReference type="ChEBI" id="CHEBI:67138"/>
        <dbReference type="ChEBI" id="CHEBI:87075"/>
        <dbReference type="EC" id="2.4.1.41"/>
    </reaction>
</comment>
<evidence type="ECO:0000256" key="3">
    <source>
        <dbReference type="ARBA" id="ARBA00004922"/>
    </source>
</evidence>
<dbReference type="PANTHER" id="PTHR11675:SF41">
    <property type="entry name" value="POLYPEPTIDE N-ACETYLGALACTOSAMINYLTRANSFERASE 10"/>
    <property type="match status" value="1"/>
</dbReference>
<dbReference type="Gene3D" id="2.80.10.50">
    <property type="match status" value="1"/>
</dbReference>
<sequence>QVWMCGGRMEDIPCSRVGHIYRKYVPYKVPTGVSLARNLKRVAEVWMDEYAEYIYQRRPEYRHLSAGDVAAQKELRNNLNCKSFKWFMNEVAWDLPKFYPPVEPPAAAWGEATWPHRAASCCAGRKPAPLLAKGVTNHQHLHLDEFVSCGTQSSQRVTRIFTFSWREDIRPGDPQHTKKFCFDAISHSSPVTLYDCHGMKGNQLWKYRKDKTLYHPVSSSCMDCSESDRRIFMNSCNPSSATQQWIFEHTNSTVLEKFN</sequence>
<dbReference type="InterPro" id="IPR035992">
    <property type="entry name" value="Ricin_B-like_lectins"/>
</dbReference>
<evidence type="ECO:0000256" key="16">
    <source>
        <dbReference type="ARBA" id="ARBA00023180"/>
    </source>
</evidence>
<evidence type="ECO:0000256" key="14">
    <source>
        <dbReference type="ARBA" id="ARBA00023136"/>
    </source>
</evidence>
<protein>
    <recommendedName>
        <fullName evidence="5">polypeptide N-acetylgalactosaminyltransferase</fullName>
        <ecNumber evidence="5">2.4.1.41</ecNumber>
    </recommendedName>
</protein>
<comment type="cofactor">
    <cofactor evidence="1">
        <name>Mn(2+)</name>
        <dbReference type="ChEBI" id="CHEBI:29035"/>
    </cofactor>
</comment>
<evidence type="ECO:0000256" key="12">
    <source>
        <dbReference type="ARBA" id="ARBA00022989"/>
    </source>
</evidence>
<dbReference type="GO" id="GO:0006493">
    <property type="term" value="P:protein O-linked glycosylation"/>
    <property type="evidence" value="ECO:0007669"/>
    <property type="project" value="TreeGrafter"/>
</dbReference>
<keyword evidence="6" id="KW-0328">Glycosyltransferase</keyword>
<evidence type="ECO:0000256" key="10">
    <source>
        <dbReference type="ARBA" id="ARBA00022734"/>
    </source>
</evidence>
<gene>
    <name evidence="21" type="ORF">N309_14916</name>
</gene>
<dbReference type="FunFam" id="2.80.10.50:FF:000011">
    <property type="entry name" value="Polypeptide N-acetylgalactosaminyltransferase"/>
    <property type="match status" value="1"/>
</dbReference>
<feature type="non-terminal residue" evidence="21">
    <location>
        <position position="1"/>
    </location>
</feature>
<accession>A0A099YZQ8</accession>
<evidence type="ECO:0000256" key="19">
    <source>
        <dbReference type="ARBA" id="ARBA00052209"/>
    </source>
</evidence>
<dbReference type="STRING" id="94827.A0A099YZQ8"/>
<reference evidence="21 22" key="1">
    <citation type="submission" date="2014-06" db="EMBL/GenBank/DDBJ databases">
        <title>Genome evolution of avian class.</title>
        <authorList>
            <person name="Zhang G."/>
            <person name="Li C."/>
        </authorList>
    </citation>
    <scope>NUCLEOTIDE SEQUENCE [LARGE SCALE GENOMIC DNA]</scope>
    <source>
        <strain evidence="21">BGI_N309</strain>
    </source>
</reference>
<evidence type="ECO:0000313" key="22">
    <source>
        <dbReference type="Proteomes" id="UP000053641"/>
    </source>
</evidence>
<name>A0A099YZQ8_TINGU</name>
<dbReference type="SMART" id="SM00458">
    <property type="entry name" value="RICIN"/>
    <property type="match status" value="1"/>
</dbReference>
<keyword evidence="10" id="KW-0430">Lectin</keyword>
<keyword evidence="8" id="KW-0812">Transmembrane</keyword>
<dbReference type="GO" id="GO:0046872">
    <property type="term" value="F:metal ion binding"/>
    <property type="evidence" value="ECO:0007669"/>
    <property type="project" value="UniProtKB-KW"/>
</dbReference>
<evidence type="ECO:0000256" key="6">
    <source>
        <dbReference type="ARBA" id="ARBA00022676"/>
    </source>
</evidence>
<keyword evidence="11" id="KW-0735">Signal-anchor</keyword>
<dbReference type="AlphaFoldDB" id="A0A099YZQ8"/>
<dbReference type="GO" id="GO:0004653">
    <property type="term" value="F:polypeptide N-acetylgalactosaminyltransferase activity"/>
    <property type="evidence" value="ECO:0007669"/>
    <property type="project" value="UniProtKB-EC"/>
</dbReference>
<evidence type="ECO:0000256" key="9">
    <source>
        <dbReference type="ARBA" id="ARBA00022723"/>
    </source>
</evidence>
<evidence type="ECO:0000256" key="13">
    <source>
        <dbReference type="ARBA" id="ARBA00023034"/>
    </source>
</evidence>
<evidence type="ECO:0000313" key="21">
    <source>
        <dbReference type="EMBL" id="KGL74927.1"/>
    </source>
</evidence>
<comment type="pathway">
    <text evidence="3">Protein modification; protein glycosylation.</text>
</comment>
<keyword evidence="14" id="KW-0472">Membrane</keyword>
<keyword evidence="7 21" id="KW-0808">Transferase</keyword>
<keyword evidence="22" id="KW-1185">Reference proteome</keyword>
<dbReference type="Pfam" id="PF00652">
    <property type="entry name" value="Ricin_B_lectin"/>
    <property type="match status" value="1"/>
</dbReference>
<comment type="subcellular location">
    <subcellularLocation>
        <location evidence="2">Golgi apparatus membrane</location>
        <topology evidence="2">Single-pass type II membrane protein</topology>
    </subcellularLocation>
</comment>
<keyword evidence="12" id="KW-1133">Transmembrane helix</keyword>
<dbReference type="GO" id="GO:0030246">
    <property type="term" value="F:carbohydrate binding"/>
    <property type="evidence" value="ECO:0007669"/>
    <property type="project" value="UniProtKB-KW"/>
</dbReference>
<proteinExistence type="inferred from homology"/>
<comment type="catalytic activity">
    <reaction evidence="19">
        <text>L-seryl-[protein] + UDP-N-acetyl-alpha-D-galactosamine = a 3-O-[N-acetyl-alpha-D-galactosaminyl]-L-seryl-[protein] + UDP + H(+)</text>
        <dbReference type="Rhea" id="RHEA:23956"/>
        <dbReference type="Rhea" id="RHEA-COMP:9863"/>
        <dbReference type="Rhea" id="RHEA-COMP:12788"/>
        <dbReference type="ChEBI" id="CHEBI:15378"/>
        <dbReference type="ChEBI" id="CHEBI:29999"/>
        <dbReference type="ChEBI" id="CHEBI:53604"/>
        <dbReference type="ChEBI" id="CHEBI:58223"/>
        <dbReference type="ChEBI" id="CHEBI:67138"/>
        <dbReference type="EC" id="2.4.1.41"/>
    </reaction>
</comment>
<evidence type="ECO:0000256" key="15">
    <source>
        <dbReference type="ARBA" id="ARBA00023157"/>
    </source>
</evidence>
<keyword evidence="17" id="KW-0464">Manganese</keyword>
<dbReference type="Proteomes" id="UP000053641">
    <property type="component" value="Unassembled WGS sequence"/>
</dbReference>
<dbReference type="GO" id="GO:0000139">
    <property type="term" value="C:Golgi membrane"/>
    <property type="evidence" value="ECO:0007669"/>
    <property type="project" value="UniProtKB-SubCell"/>
</dbReference>
<dbReference type="SUPFAM" id="SSF50370">
    <property type="entry name" value="Ricin B-like lectins"/>
    <property type="match status" value="1"/>
</dbReference>
<dbReference type="SUPFAM" id="SSF53448">
    <property type="entry name" value="Nucleotide-diphospho-sugar transferases"/>
    <property type="match status" value="1"/>
</dbReference>
<feature type="domain" description="Ricin B lectin" evidence="20">
    <location>
        <begin position="133"/>
        <end position="248"/>
    </location>
</feature>
<evidence type="ECO:0000256" key="8">
    <source>
        <dbReference type="ARBA" id="ARBA00022692"/>
    </source>
</evidence>
<evidence type="ECO:0000256" key="18">
    <source>
        <dbReference type="ARBA" id="ARBA00050905"/>
    </source>
</evidence>
<evidence type="ECO:0000256" key="17">
    <source>
        <dbReference type="ARBA" id="ARBA00023211"/>
    </source>
</evidence>
<organism evidence="21 22">
    <name type="scientific">Tinamus guttatus</name>
    <name type="common">White-throated tinamou</name>
    <dbReference type="NCBI Taxonomy" id="94827"/>
    <lineage>
        <taxon>Eukaryota</taxon>
        <taxon>Metazoa</taxon>
        <taxon>Chordata</taxon>
        <taxon>Craniata</taxon>
        <taxon>Vertebrata</taxon>
        <taxon>Euteleostomi</taxon>
        <taxon>Archelosauria</taxon>
        <taxon>Archosauria</taxon>
        <taxon>Dinosauria</taxon>
        <taxon>Saurischia</taxon>
        <taxon>Theropoda</taxon>
        <taxon>Coelurosauria</taxon>
        <taxon>Aves</taxon>
        <taxon>Palaeognathae</taxon>
        <taxon>Tinamiformes</taxon>
        <taxon>Tinamidae</taxon>
        <taxon>Tinamus</taxon>
    </lineage>
</organism>
<dbReference type="Gene3D" id="3.90.550.10">
    <property type="entry name" value="Spore Coat Polysaccharide Biosynthesis Protein SpsA, Chain A"/>
    <property type="match status" value="1"/>
</dbReference>
<evidence type="ECO:0000256" key="4">
    <source>
        <dbReference type="ARBA" id="ARBA00005680"/>
    </source>
</evidence>
<dbReference type="InterPro" id="IPR029044">
    <property type="entry name" value="Nucleotide-diphossugar_trans"/>
</dbReference>
<evidence type="ECO:0000259" key="20">
    <source>
        <dbReference type="SMART" id="SM00458"/>
    </source>
</evidence>
<dbReference type="InterPro" id="IPR000772">
    <property type="entry name" value="Ricin_B_lectin"/>
</dbReference>
<keyword evidence="13" id="KW-0333">Golgi apparatus</keyword>
<dbReference type="EMBL" id="KL887524">
    <property type="protein sequence ID" value="KGL74927.1"/>
    <property type="molecule type" value="Genomic_DNA"/>
</dbReference>
<dbReference type="EC" id="2.4.1.41" evidence="5"/>
<feature type="non-terminal residue" evidence="21">
    <location>
        <position position="259"/>
    </location>
</feature>